<dbReference type="InterPro" id="IPR011250">
    <property type="entry name" value="OMP/PagP_B-barrel"/>
</dbReference>
<accession>A0A381XUR3</accession>
<protein>
    <recommendedName>
        <fullName evidence="1">DUF6089 domain-containing protein</fullName>
    </recommendedName>
</protein>
<dbReference type="AlphaFoldDB" id="A0A381XUR3"/>
<dbReference type="Pfam" id="PF19573">
    <property type="entry name" value="DUF6089"/>
    <property type="match status" value="1"/>
</dbReference>
<reference evidence="2" key="1">
    <citation type="submission" date="2018-05" db="EMBL/GenBank/DDBJ databases">
        <authorList>
            <person name="Lanie J.A."/>
            <person name="Ng W.-L."/>
            <person name="Kazmierczak K.M."/>
            <person name="Andrzejewski T.M."/>
            <person name="Davidsen T.M."/>
            <person name="Wayne K.J."/>
            <person name="Tettelin H."/>
            <person name="Glass J.I."/>
            <person name="Rusch D."/>
            <person name="Podicherti R."/>
            <person name="Tsui H.-C.T."/>
            <person name="Winkler M.E."/>
        </authorList>
    </citation>
    <scope>NUCLEOTIDE SEQUENCE</scope>
</reference>
<dbReference type="EMBL" id="UINC01016304">
    <property type="protein sequence ID" value="SVA67973.1"/>
    <property type="molecule type" value="Genomic_DNA"/>
</dbReference>
<evidence type="ECO:0000259" key="1">
    <source>
        <dbReference type="Pfam" id="PF19573"/>
    </source>
</evidence>
<organism evidence="2">
    <name type="scientific">marine metagenome</name>
    <dbReference type="NCBI Taxonomy" id="408172"/>
    <lineage>
        <taxon>unclassified sequences</taxon>
        <taxon>metagenomes</taxon>
        <taxon>ecological metagenomes</taxon>
    </lineage>
</organism>
<name>A0A381XUR3_9ZZZZ</name>
<gene>
    <name evidence="2" type="ORF">METZ01_LOCUS120827</name>
</gene>
<dbReference type="InterPro" id="IPR045743">
    <property type="entry name" value="DUF6089"/>
</dbReference>
<sequence length="237" mass="27448">MVFKIKSGSLRLVQFILIIIFNYQFCNSQIYEIGGTIGGTNFIGDVGNTTFINPNESAFGGIIKWNRSPRHSYRFSFVSATISANDLDSDDPRRNERGYNFSSSLKELSAGMEFNFFDYNLHEYDVIFTPYIYSGIVYSKYENLLFNGNNLQNSGDYEWSFGIPMVLGIKYRIFEKIILSFEIGARYTFSDKIDGSLPYNEDFNYTFGNENNNDWYMFSGFNLTYTFGRQPCYCNIK</sequence>
<proteinExistence type="predicted"/>
<evidence type="ECO:0000313" key="2">
    <source>
        <dbReference type="EMBL" id="SVA67973.1"/>
    </source>
</evidence>
<feature type="domain" description="DUF6089" evidence="1">
    <location>
        <begin position="15"/>
        <end position="235"/>
    </location>
</feature>
<dbReference type="SUPFAM" id="SSF56925">
    <property type="entry name" value="OMPA-like"/>
    <property type="match status" value="1"/>
</dbReference>